<keyword evidence="3" id="KW-1185">Reference proteome</keyword>
<accession>A0ABR7FTY6</accession>
<dbReference type="Proteomes" id="UP000635828">
    <property type="component" value="Unassembled WGS sequence"/>
</dbReference>
<evidence type="ECO:0000313" key="3">
    <source>
        <dbReference type="Proteomes" id="UP000635828"/>
    </source>
</evidence>
<evidence type="ECO:0000256" key="1">
    <source>
        <dbReference type="SAM" id="MobiDB-lite"/>
    </source>
</evidence>
<gene>
    <name evidence="2" type="ORF">H8S22_14090</name>
</gene>
<name>A0ABR7FTY6_9FIRM</name>
<evidence type="ECO:0000313" key="2">
    <source>
        <dbReference type="EMBL" id="MBC5678667.1"/>
    </source>
</evidence>
<organism evidence="2 3">
    <name type="scientific">Anaerostipes hominis</name>
    <name type="common">ex Liu et al. 2021</name>
    <dbReference type="NCBI Taxonomy" id="2763018"/>
    <lineage>
        <taxon>Bacteria</taxon>
        <taxon>Bacillati</taxon>
        <taxon>Bacillota</taxon>
        <taxon>Clostridia</taxon>
        <taxon>Lachnospirales</taxon>
        <taxon>Lachnospiraceae</taxon>
        <taxon>Anaerostipes</taxon>
    </lineage>
</organism>
<evidence type="ECO:0008006" key="4">
    <source>
        <dbReference type="Google" id="ProtNLM"/>
    </source>
</evidence>
<protein>
    <recommendedName>
        <fullName evidence="4">Helicase superfamily 3 single-stranded DNA/RNA virus domain-containing protein</fullName>
    </recommendedName>
</protein>
<dbReference type="RefSeq" id="WP_186992524.1">
    <property type="nucleotide sequence ID" value="NZ_JACOOS010000020.1"/>
</dbReference>
<comment type="caution">
    <text evidence="2">The sequence shown here is derived from an EMBL/GenBank/DDBJ whole genome shotgun (WGS) entry which is preliminary data.</text>
</comment>
<dbReference type="Gene3D" id="3.40.1310.30">
    <property type="match status" value="1"/>
</dbReference>
<feature type="region of interest" description="Disordered" evidence="1">
    <location>
        <begin position="463"/>
        <end position="484"/>
    </location>
</feature>
<feature type="compositionally biased region" description="Polar residues" evidence="1">
    <location>
        <begin position="1"/>
        <end position="31"/>
    </location>
</feature>
<feature type="region of interest" description="Disordered" evidence="1">
    <location>
        <begin position="1"/>
        <end position="48"/>
    </location>
</feature>
<sequence length="557" mass="63674">MPNNENGALAPTSQNAPQNLPVTNVTQNPPKSQAPDGGKKKHKSDGWLKNRKPLVLDSKVATLALKLYAEQLKYGWDYTCKQIQATNPKDFQVIAICHNRDTYADEGHFWKPAIEKEHYHIILRCTDRKKRIRVRKLLKDLGIEYRPQLDDELWANHGVETVGNFAGYATYLTHETETAVNEGKEPYSMDELVSNLTTDEIQKIRDGYIRVAESNKKLTGDDWTSIDDTAYNLGYELKNFSEWYDSQPFNVRSNTKVKTIRESYERGVNKRIAEGAEMLRLCVFIHGEPNSGKTYASEKALSGKRYFTVKGGGTGKFDNLRVDHQAIIIDDDVCPYLLNMTDNYICRAYKRQNNNPAWTGQYFIVTSNYTFFEWLKLCKLGEKHFEAALTRFYLCEIKQKEDGTNYLALSNPSKRGSLEEQKQRAEMFKDFQNKFNDTMAGYHPQSNTYDYSGMIDESFQVTEEPEEEKTAAGTGTAHSGFETGTMSKKLPCGNPYNPYLRMDILDKKTLGGDTATCEYYGSCGECKFHPDKRECPYTAMNINLSSEKLTPETNRDY</sequence>
<proteinExistence type="predicted"/>
<reference evidence="2 3" key="1">
    <citation type="submission" date="2020-08" db="EMBL/GenBank/DDBJ databases">
        <title>Genome public.</title>
        <authorList>
            <person name="Liu C."/>
            <person name="Sun Q."/>
        </authorList>
    </citation>
    <scope>NUCLEOTIDE SEQUENCE [LARGE SCALE GENOMIC DNA]</scope>
    <source>
        <strain evidence="2 3">NSJ-7</strain>
    </source>
</reference>
<dbReference type="EMBL" id="JACOOS010000020">
    <property type="protein sequence ID" value="MBC5678667.1"/>
    <property type="molecule type" value="Genomic_DNA"/>
</dbReference>